<dbReference type="InterPro" id="IPR036388">
    <property type="entry name" value="WH-like_DNA-bd_sf"/>
</dbReference>
<dbReference type="EMBL" id="CP018145">
    <property type="protein sequence ID" value="ASJ56281.1"/>
    <property type="molecule type" value="Genomic_DNA"/>
</dbReference>
<evidence type="ECO:0000313" key="8">
    <source>
        <dbReference type="Proteomes" id="UP000197781"/>
    </source>
</evidence>
<evidence type="ECO:0000256" key="4">
    <source>
        <dbReference type="ARBA" id="ARBA00023163"/>
    </source>
</evidence>
<evidence type="ECO:0000259" key="5">
    <source>
        <dbReference type="Pfam" id="PF04542"/>
    </source>
</evidence>
<dbReference type="InterPro" id="IPR039425">
    <property type="entry name" value="RNA_pol_sigma-70-like"/>
</dbReference>
<name>A0A220MMH2_9BACL</name>
<dbReference type="GO" id="GO:0003677">
    <property type="term" value="F:DNA binding"/>
    <property type="evidence" value="ECO:0007669"/>
    <property type="project" value="InterPro"/>
</dbReference>
<sequence>MDEWELIAKCQEGEPEAFEQLVKPYLAMAYRTAYLIIHDKHLAQDAVQEGLIEAYQHIDRLDKKRGMAFRNWLYRIITFRALNLVRKQKPVVEYEEMIPEEAMTPLDNVIQREEQHQIWQAIRSMKAEHRAVIILYYYEGFSVSEIAKITGSFEGTVKSRMHKARKLIGQQLGKECSPTDFLREGAMTHD</sequence>
<organism evidence="7 8">
    <name type="scientific">Brevibacillus formosus</name>
    <dbReference type="NCBI Taxonomy" id="54913"/>
    <lineage>
        <taxon>Bacteria</taxon>
        <taxon>Bacillati</taxon>
        <taxon>Bacillota</taxon>
        <taxon>Bacilli</taxon>
        <taxon>Bacillales</taxon>
        <taxon>Paenibacillaceae</taxon>
        <taxon>Brevibacillus</taxon>
    </lineage>
</organism>
<dbReference type="Proteomes" id="UP000197781">
    <property type="component" value="Chromosome"/>
</dbReference>
<dbReference type="GO" id="GO:0016987">
    <property type="term" value="F:sigma factor activity"/>
    <property type="evidence" value="ECO:0007669"/>
    <property type="project" value="UniProtKB-KW"/>
</dbReference>
<dbReference type="Pfam" id="PF04542">
    <property type="entry name" value="Sigma70_r2"/>
    <property type="match status" value="1"/>
</dbReference>
<dbReference type="SUPFAM" id="SSF88946">
    <property type="entry name" value="Sigma2 domain of RNA polymerase sigma factors"/>
    <property type="match status" value="1"/>
</dbReference>
<evidence type="ECO:0000256" key="1">
    <source>
        <dbReference type="ARBA" id="ARBA00010641"/>
    </source>
</evidence>
<feature type="domain" description="RNA polymerase sigma-70 region 2" evidence="5">
    <location>
        <begin position="21"/>
        <end position="89"/>
    </location>
</feature>
<dbReference type="InterPro" id="IPR007627">
    <property type="entry name" value="RNA_pol_sigma70_r2"/>
</dbReference>
<dbReference type="NCBIfam" id="TIGR02937">
    <property type="entry name" value="sigma70-ECF"/>
    <property type="match status" value="1"/>
</dbReference>
<dbReference type="Pfam" id="PF08281">
    <property type="entry name" value="Sigma70_r4_2"/>
    <property type="match status" value="1"/>
</dbReference>
<dbReference type="KEGG" id="bfm:BP422_23605"/>
<dbReference type="SUPFAM" id="SSF88659">
    <property type="entry name" value="Sigma3 and sigma4 domains of RNA polymerase sigma factors"/>
    <property type="match status" value="1"/>
</dbReference>
<dbReference type="RefSeq" id="WP_088909862.1">
    <property type="nucleotide sequence ID" value="NZ_CP018145.1"/>
</dbReference>
<dbReference type="InterPro" id="IPR013325">
    <property type="entry name" value="RNA_pol_sigma_r2"/>
</dbReference>
<evidence type="ECO:0000256" key="2">
    <source>
        <dbReference type="ARBA" id="ARBA00023015"/>
    </source>
</evidence>
<protein>
    <submittedName>
        <fullName evidence="7">RNA polymerase</fullName>
    </submittedName>
</protein>
<gene>
    <name evidence="7" type="ORF">BP422_23605</name>
</gene>
<dbReference type="GO" id="GO:0006352">
    <property type="term" value="P:DNA-templated transcription initiation"/>
    <property type="evidence" value="ECO:0007669"/>
    <property type="project" value="InterPro"/>
</dbReference>
<dbReference type="Gene3D" id="1.10.10.10">
    <property type="entry name" value="Winged helix-like DNA-binding domain superfamily/Winged helix DNA-binding domain"/>
    <property type="match status" value="1"/>
</dbReference>
<feature type="domain" description="RNA polymerase sigma factor 70 region 4 type 2" evidence="6">
    <location>
        <begin position="116"/>
        <end position="167"/>
    </location>
</feature>
<dbReference type="AlphaFoldDB" id="A0A220MMH2"/>
<dbReference type="PANTHER" id="PTHR43133:SF51">
    <property type="entry name" value="RNA POLYMERASE SIGMA FACTOR"/>
    <property type="match status" value="1"/>
</dbReference>
<dbReference type="PANTHER" id="PTHR43133">
    <property type="entry name" value="RNA POLYMERASE ECF-TYPE SIGMA FACTO"/>
    <property type="match status" value="1"/>
</dbReference>
<proteinExistence type="inferred from homology"/>
<dbReference type="CDD" id="cd06171">
    <property type="entry name" value="Sigma70_r4"/>
    <property type="match status" value="1"/>
</dbReference>
<reference evidence="7 8" key="1">
    <citation type="submission" date="2016-11" db="EMBL/GenBank/DDBJ databases">
        <authorList>
            <person name="Jaros S."/>
            <person name="Januszkiewicz K."/>
            <person name="Wedrychowicz H."/>
        </authorList>
    </citation>
    <scope>NUCLEOTIDE SEQUENCE [LARGE SCALE GENOMIC DNA]</scope>
    <source>
        <strain evidence="7 8">NF2</strain>
    </source>
</reference>
<keyword evidence="3" id="KW-0731">Sigma factor</keyword>
<evidence type="ECO:0000313" key="7">
    <source>
        <dbReference type="EMBL" id="ASJ56281.1"/>
    </source>
</evidence>
<accession>A0A220MMH2</accession>
<dbReference type="InterPro" id="IPR014284">
    <property type="entry name" value="RNA_pol_sigma-70_dom"/>
</dbReference>
<keyword evidence="2" id="KW-0805">Transcription regulation</keyword>
<keyword evidence="4" id="KW-0804">Transcription</keyword>
<evidence type="ECO:0000259" key="6">
    <source>
        <dbReference type="Pfam" id="PF08281"/>
    </source>
</evidence>
<dbReference type="InterPro" id="IPR013249">
    <property type="entry name" value="RNA_pol_sigma70_r4_t2"/>
</dbReference>
<dbReference type="InterPro" id="IPR013324">
    <property type="entry name" value="RNA_pol_sigma_r3/r4-like"/>
</dbReference>
<evidence type="ECO:0000256" key="3">
    <source>
        <dbReference type="ARBA" id="ARBA00023082"/>
    </source>
</evidence>
<comment type="similarity">
    <text evidence="1">Belongs to the sigma-70 factor family. ECF subfamily.</text>
</comment>
<dbReference type="Gene3D" id="1.10.1740.10">
    <property type="match status" value="1"/>
</dbReference>